<dbReference type="GO" id="GO:0005737">
    <property type="term" value="C:cytoplasm"/>
    <property type="evidence" value="ECO:0007669"/>
    <property type="project" value="TreeGrafter"/>
</dbReference>
<sequence>MSTRQFKYRAFISYSHADEKWARWLHRSLETYRIPARLVGQSTEFGAVPAKLAPVFRDRDELASATDLGAKLTAALEGAATLIVICSRSSAKSHWVNEEILAYKRLGRSNRVFSLIVDGEPYSSGIPGQEDEECFPRALRFQLGSDNELTNIQAEPIAADARPGKDGKASARVKLIAGILGVGFDDLRQRELQRRNRRLAVLTSSAVAGMVFAIGLATTAIIARNEADAQRLRAETEAETARQTASFMIDLFSVTDPGEARGRSITAREILVKGAERISTELDNQPHIQTSLMDTIGKVYTGLGLYADASEMLEEAVVLRRELSSISGVELGRSLYNLANVVLLLADYDRAAMLYAEALSAIGSDGGELRIDINAALAELYFRTGDYVRAEPVLQQVLAERRQLLGREDPSVAKAIEEIGLNQFDQGNLAKAEARLREALELRWQTLGREPHPHIAENLNNLALVLMTAGNYEQAEILYREALAMNRQLYGDSHPSVALSLSTLGSMYRNQGNLELARSNYLDALDMQRQLLGTEHPEVARVMNNLAFVYHDEGNLDDAMAMSSAALEIQRKVLGDVHPNVGSSLAVQGRWQMEAGDVPAANDLLQKALDIQLSSLKKDHPDLAITRVDLAEALLLSGRNEEALEQARLGEASLIRALSPDHWITAVARHIHGAALHALGDTSAAEPLVRSSYEQLALDSAARWAYTDKSLQTLIMIYTDQERVADVKKYTSLRADTVTQ</sequence>
<dbReference type="InterPro" id="IPR035897">
    <property type="entry name" value="Toll_tir_struct_dom_sf"/>
</dbReference>
<keyword evidence="7" id="KW-0175">Coiled coil</keyword>
<keyword evidence="4" id="KW-0493">Microtubule</keyword>
<evidence type="ECO:0000256" key="7">
    <source>
        <dbReference type="ARBA" id="ARBA00023054"/>
    </source>
</evidence>
<dbReference type="InterPro" id="IPR002151">
    <property type="entry name" value="Kinesin_light"/>
</dbReference>
<dbReference type="Gene3D" id="1.25.40.10">
    <property type="entry name" value="Tetratricopeptide repeat domain"/>
    <property type="match status" value="3"/>
</dbReference>
<dbReference type="Pfam" id="PF13676">
    <property type="entry name" value="TIR_2"/>
    <property type="match status" value="1"/>
</dbReference>
<keyword evidence="11" id="KW-0812">Transmembrane</keyword>
<evidence type="ECO:0000256" key="2">
    <source>
        <dbReference type="ARBA" id="ARBA00009622"/>
    </source>
</evidence>
<gene>
    <name evidence="13" type="ORF">CWI75_12930</name>
</gene>
<protein>
    <recommendedName>
        <fullName evidence="12">TIR domain-containing protein</fullName>
    </recommendedName>
</protein>
<evidence type="ECO:0000259" key="12">
    <source>
        <dbReference type="PROSITE" id="PS50104"/>
    </source>
</evidence>
<dbReference type="Pfam" id="PF07721">
    <property type="entry name" value="TPR_4"/>
    <property type="match status" value="2"/>
</dbReference>
<reference evidence="14" key="1">
    <citation type="submission" date="2017-11" db="EMBL/GenBank/DDBJ databases">
        <title>The draft genome sequence of Chromatocurvus sp. F02.</title>
        <authorList>
            <person name="Du Z.-J."/>
            <person name="Chang Y.-Q."/>
        </authorList>
    </citation>
    <scope>NUCLEOTIDE SEQUENCE [LARGE SCALE GENOMIC DNA]</scope>
    <source>
        <strain evidence="14">F02</strain>
    </source>
</reference>
<organism evidence="13 14">
    <name type="scientific">Kineobactrum sediminis</name>
    <dbReference type="NCBI Taxonomy" id="1905677"/>
    <lineage>
        <taxon>Bacteria</taxon>
        <taxon>Pseudomonadati</taxon>
        <taxon>Pseudomonadota</taxon>
        <taxon>Gammaproteobacteria</taxon>
        <taxon>Cellvibrionales</taxon>
        <taxon>Halieaceae</taxon>
        <taxon>Kineobactrum</taxon>
    </lineage>
</organism>
<dbReference type="GO" id="GO:0007018">
    <property type="term" value="P:microtubule-based movement"/>
    <property type="evidence" value="ECO:0007669"/>
    <property type="project" value="TreeGrafter"/>
</dbReference>
<feature type="domain" description="TIR" evidence="12">
    <location>
        <begin position="6"/>
        <end position="143"/>
    </location>
</feature>
<evidence type="ECO:0000256" key="5">
    <source>
        <dbReference type="ARBA" id="ARBA00022737"/>
    </source>
</evidence>
<dbReference type="AlphaFoldDB" id="A0A2N5Y0W0"/>
<keyword evidence="6 10" id="KW-0802">TPR repeat</keyword>
<dbReference type="PROSITE" id="PS50104">
    <property type="entry name" value="TIR"/>
    <property type="match status" value="1"/>
</dbReference>
<keyword evidence="11" id="KW-1133">Transmembrane helix</keyword>
<dbReference type="GO" id="GO:0007165">
    <property type="term" value="P:signal transduction"/>
    <property type="evidence" value="ECO:0007669"/>
    <property type="project" value="InterPro"/>
</dbReference>
<dbReference type="GO" id="GO:0005874">
    <property type="term" value="C:microtubule"/>
    <property type="evidence" value="ECO:0007669"/>
    <property type="project" value="UniProtKB-KW"/>
</dbReference>
<dbReference type="EMBL" id="PKLZ01000009">
    <property type="protein sequence ID" value="PLW81989.1"/>
    <property type="molecule type" value="Genomic_DNA"/>
</dbReference>
<keyword evidence="5" id="KW-0677">Repeat</keyword>
<comment type="similarity">
    <text evidence="2">Belongs to the kinesin light chain family.</text>
</comment>
<dbReference type="RefSeq" id="WP_101521924.1">
    <property type="nucleotide sequence ID" value="NZ_PKLZ01000009.1"/>
</dbReference>
<evidence type="ECO:0000256" key="9">
    <source>
        <dbReference type="ARBA" id="ARBA00023212"/>
    </source>
</evidence>
<proteinExistence type="inferred from homology"/>
<keyword evidence="9" id="KW-0206">Cytoskeleton</keyword>
<dbReference type="GO" id="GO:0042802">
    <property type="term" value="F:identical protein binding"/>
    <property type="evidence" value="ECO:0007669"/>
    <property type="project" value="InterPro"/>
</dbReference>
<dbReference type="InterPro" id="IPR019734">
    <property type="entry name" value="TPR_rpt"/>
</dbReference>
<dbReference type="PRINTS" id="PR00381">
    <property type="entry name" value="KINESINLIGHT"/>
</dbReference>
<name>A0A2N5Y0W0_9GAMM</name>
<dbReference type="PANTHER" id="PTHR45783">
    <property type="entry name" value="KINESIN LIGHT CHAIN"/>
    <property type="match status" value="1"/>
</dbReference>
<feature type="repeat" description="TPR" evidence="10">
    <location>
        <begin position="456"/>
        <end position="489"/>
    </location>
</feature>
<dbReference type="InterPro" id="IPR000157">
    <property type="entry name" value="TIR_dom"/>
</dbReference>
<dbReference type="SUPFAM" id="SSF48452">
    <property type="entry name" value="TPR-like"/>
    <property type="match status" value="4"/>
</dbReference>
<dbReference type="Gene3D" id="3.40.50.10140">
    <property type="entry name" value="Toll/interleukin-1 receptor homology (TIR) domain"/>
    <property type="match status" value="1"/>
</dbReference>
<evidence type="ECO:0000256" key="6">
    <source>
        <dbReference type="ARBA" id="ARBA00022803"/>
    </source>
</evidence>
<dbReference type="PANTHER" id="PTHR45783:SF3">
    <property type="entry name" value="KINESIN LIGHT CHAIN"/>
    <property type="match status" value="1"/>
</dbReference>
<evidence type="ECO:0000256" key="10">
    <source>
        <dbReference type="PROSITE-ProRule" id="PRU00339"/>
    </source>
</evidence>
<dbReference type="GO" id="GO:0005871">
    <property type="term" value="C:kinesin complex"/>
    <property type="evidence" value="ECO:0007669"/>
    <property type="project" value="InterPro"/>
</dbReference>
<accession>A0A2N5Y0W0</accession>
<evidence type="ECO:0000256" key="3">
    <source>
        <dbReference type="ARBA" id="ARBA00022490"/>
    </source>
</evidence>
<keyword evidence="8" id="KW-0505">Motor protein</keyword>
<evidence type="ECO:0000313" key="14">
    <source>
        <dbReference type="Proteomes" id="UP000234845"/>
    </source>
</evidence>
<evidence type="ECO:0000256" key="11">
    <source>
        <dbReference type="SAM" id="Phobius"/>
    </source>
</evidence>
<keyword evidence="11" id="KW-0472">Membrane</keyword>
<dbReference type="SMART" id="SM00028">
    <property type="entry name" value="TPR"/>
    <property type="match status" value="7"/>
</dbReference>
<dbReference type="SUPFAM" id="SSF52200">
    <property type="entry name" value="Toll/Interleukin receptor TIR domain"/>
    <property type="match status" value="1"/>
</dbReference>
<keyword evidence="3" id="KW-0963">Cytoplasm</keyword>
<dbReference type="GO" id="GO:0019894">
    <property type="term" value="F:kinesin binding"/>
    <property type="evidence" value="ECO:0007669"/>
    <property type="project" value="TreeGrafter"/>
</dbReference>
<dbReference type="PROSITE" id="PS50005">
    <property type="entry name" value="TPR"/>
    <property type="match status" value="1"/>
</dbReference>
<dbReference type="InterPro" id="IPR011990">
    <property type="entry name" value="TPR-like_helical_dom_sf"/>
</dbReference>
<dbReference type="InterPro" id="IPR011717">
    <property type="entry name" value="TPR-4"/>
</dbReference>
<dbReference type="Proteomes" id="UP000234845">
    <property type="component" value="Unassembled WGS sequence"/>
</dbReference>
<evidence type="ECO:0000256" key="1">
    <source>
        <dbReference type="ARBA" id="ARBA00004245"/>
    </source>
</evidence>
<comment type="subcellular location">
    <subcellularLocation>
        <location evidence="1">Cytoplasm</location>
        <location evidence="1">Cytoskeleton</location>
    </subcellularLocation>
</comment>
<evidence type="ECO:0000313" key="13">
    <source>
        <dbReference type="EMBL" id="PLW81989.1"/>
    </source>
</evidence>
<feature type="transmembrane region" description="Helical" evidence="11">
    <location>
        <begin position="199"/>
        <end position="223"/>
    </location>
</feature>
<evidence type="ECO:0000256" key="4">
    <source>
        <dbReference type="ARBA" id="ARBA00022701"/>
    </source>
</evidence>
<evidence type="ECO:0000256" key="8">
    <source>
        <dbReference type="ARBA" id="ARBA00023175"/>
    </source>
</evidence>
<keyword evidence="14" id="KW-1185">Reference proteome</keyword>
<comment type="caution">
    <text evidence="13">The sequence shown here is derived from an EMBL/GenBank/DDBJ whole genome shotgun (WGS) entry which is preliminary data.</text>
</comment>
<dbReference type="Pfam" id="PF13424">
    <property type="entry name" value="TPR_12"/>
    <property type="match status" value="4"/>
</dbReference>
<dbReference type="OrthoDB" id="9801841at2"/>